<evidence type="ECO:0000313" key="5">
    <source>
        <dbReference type="Proteomes" id="UP000214646"/>
    </source>
</evidence>
<keyword evidence="5" id="KW-1185">Reference proteome</keyword>
<organism evidence="4 5">
    <name type="scientific">Fimbriiglobus ruber</name>
    <dbReference type="NCBI Taxonomy" id="1908690"/>
    <lineage>
        <taxon>Bacteria</taxon>
        <taxon>Pseudomonadati</taxon>
        <taxon>Planctomycetota</taxon>
        <taxon>Planctomycetia</taxon>
        <taxon>Gemmatales</taxon>
        <taxon>Gemmataceae</taxon>
        <taxon>Fimbriiglobus</taxon>
    </lineage>
</organism>
<dbReference type="Pfam" id="PF02634">
    <property type="entry name" value="FdhD-NarQ"/>
    <property type="match status" value="1"/>
</dbReference>
<dbReference type="HAMAP" id="MF_00187">
    <property type="entry name" value="FdhD"/>
    <property type="match status" value="1"/>
</dbReference>
<sequence>MFGPVAKREQKALAVTMRTPGHDEELAAGFLLSEAIIAAPNDLVAVRAAGPASGPGGGQNVVVVELRPGATFHPGLVERHFYTTSSCGVCGITSLDALEARFATSTAPYPYSPVIPAAVVHALPQRLREVQRTFNTTGGLHAAALFDVAGRLLSVREDVGRHNAVDKLIGAEVLAGRVPLTDHVLFLSGRVSFELVQKAAAAGVPVVAAVGAPSSLAIAAAERFGLTVLGFVRDGRFNIYSGRERIRD</sequence>
<feature type="active site" description="Cysteine persulfide intermediate" evidence="3">
    <location>
        <position position="87"/>
    </location>
</feature>
<dbReference type="GO" id="GO:0006777">
    <property type="term" value="P:Mo-molybdopterin cofactor biosynthetic process"/>
    <property type="evidence" value="ECO:0007669"/>
    <property type="project" value="UniProtKB-UniRule"/>
</dbReference>
<feature type="binding site" evidence="3">
    <location>
        <begin position="231"/>
        <end position="236"/>
    </location>
    <ligand>
        <name>Mo-bis(molybdopterin guanine dinucleotide)</name>
        <dbReference type="ChEBI" id="CHEBI:60539"/>
    </ligand>
</feature>
<keyword evidence="2 3" id="KW-0501">Molybdenum cofactor biosynthesis</keyword>
<comment type="caution">
    <text evidence="4">The sequence shown here is derived from an EMBL/GenBank/DDBJ whole genome shotgun (WGS) entry which is preliminary data.</text>
</comment>
<dbReference type="PANTHER" id="PTHR30592">
    <property type="entry name" value="FORMATE DEHYDROGENASE"/>
    <property type="match status" value="1"/>
</dbReference>
<dbReference type="PANTHER" id="PTHR30592:SF1">
    <property type="entry name" value="SULFUR CARRIER PROTEIN FDHD"/>
    <property type="match status" value="1"/>
</dbReference>
<dbReference type="SUPFAM" id="SSF53927">
    <property type="entry name" value="Cytidine deaminase-like"/>
    <property type="match status" value="1"/>
</dbReference>
<dbReference type="Proteomes" id="UP000214646">
    <property type="component" value="Unassembled WGS sequence"/>
</dbReference>
<evidence type="ECO:0000313" key="4">
    <source>
        <dbReference type="EMBL" id="OWK46405.1"/>
    </source>
</evidence>
<proteinExistence type="inferred from homology"/>
<reference evidence="5" key="1">
    <citation type="submission" date="2017-06" db="EMBL/GenBank/DDBJ databases">
        <title>Genome analysis of Fimbriiglobus ruber SP5, the first member of the order Planctomycetales with confirmed chitinolytic capability.</title>
        <authorList>
            <person name="Ravin N.V."/>
            <person name="Rakitin A.L."/>
            <person name="Ivanova A.A."/>
            <person name="Beletsky A.V."/>
            <person name="Kulichevskaya I.S."/>
            <person name="Mardanov A.V."/>
            <person name="Dedysh S.N."/>
        </authorList>
    </citation>
    <scope>NUCLEOTIDE SEQUENCE [LARGE SCALE GENOMIC DNA]</scope>
    <source>
        <strain evidence="5">SP5</strain>
    </source>
</reference>
<dbReference type="AlphaFoldDB" id="A0A225ED89"/>
<dbReference type="PIRSF" id="PIRSF015626">
    <property type="entry name" value="FdhD"/>
    <property type="match status" value="1"/>
</dbReference>
<dbReference type="Gene3D" id="3.40.140.10">
    <property type="entry name" value="Cytidine Deaminase, domain 2"/>
    <property type="match status" value="1"/>
</dbReference>
<protein>
    <recommendedName>
        <fullName evidence="3">Sulfur carrier protein FdhD</fullName>
    </recommendedName>
</protein>
<evidence type="ECO:0000256" key="3">
    <source>
        <dbReference type="HAMAP-Rule" id="MF_00187"/>
    </source>
</evidence>
<dbReference type="GO" id="GO:0005737">
    <property type="term" value="C:cytoplasm"/>
    <property type="evidence" value="ECO:0007669"/>
    <property type="project" value="UniProtKB-SubCell"/>
</dbReference>
<dbReference type="GO" id="GO:0016783">
    <property type="term" value="F:sulfurtransferase activity"/>
    <property type="evidence" value="ECO:0007669"/>
    <property type="project" value="InterPro"/>
</dbReference>
<comment type="similarity">
    <text evidence="3">Belongs to the FdhD family.</text>
</comment>
<comment type="function">
    <text evidence="3">Required for formate dehydrogenase (FDH) activity. Acts as a sulfur carrier protein that transfers sulfur from IscS to the molybdenum cofactor prior to its insertion into FDH.</text>
</comment>
<dbReference type="NCBIfam" id="TIGR00129">
    <property type="entry name" value="fdhD_narQ"/>
    <property type="match status" value="1"/>
</dbReference>
<keyword evidence="1 3" id="KW-0963">Cytoplasm</keyword>
<comment type="subcellular location">
    <subcellularLocation>
        <location evidence="3">Cytoplasm</location>
    </subcellularLocation>
</comment>
<dbReference type="Gene3D" id="3.10.20.10">
    <property type="match status" value="1"/>
</dbReference>
<dbReference type="EMBL" id="NIDE01000001">
    <property type="protein sequence ID" value="OWK46405.1"/>
    <property type="molecule type" value="Genomic_DNA"/>
</dbReference>
<name>A0A225ED89_9BACT</name>
<dbReference type="InterPro" id="IPR003786">
    <property type="entry name" value="FdhD"/>
</dbReference>
<evidence type="ECO:0000256" key="2">
    <source>
        <dbReference type="ARBA" id="ARBA00023150"/>
    </source>
</evidence>
<dbReference type="InterPro" id="IPR016193">
    <property type="entry name" value="Cytidine_deaminase-like"/>
</dbReference>
<dbReference type="GO" id="GO:0097163">
    <property type="term" value="F:sulfur carrier activity"/>
    <property type="evidence" value="ECO:0007669"/>
    <property type="project" value="UniProtKB-UniRule"/>
</dbReference>
<evidence type="ECO:0000256" key="1">
    <source>
        <dbReference type="ARBA" id="ARBA00022490"/>
    </source>
</evidence>
<gene>
    <name evidence="3" type="primary">fdhD</name>
    <name evidence="4" type="ORF">FRUB_00104</name>
</gene>
<accession>A0A225ED89</accession>